<keyword evidence="3" id="KW-1185">Reference proteome</keyword>
<protein>
    <submittedName>
        <fullName evidence="2">Uncharacterized protein</fullName>
    </submittedName>
</protein>
<dbReference type="EMBL" id="CAJVRL010000130">
    <property type="protein sequence ID" value="CAG8962385.1"/>
    <property type="molecule type" value="Genomic_DNA"/>
</dbReference>
<accession>A0A9N9LDV8</accession>
<evidence type="ECO:0000256" key="1">
    <source>
        <dbReference type="SAM" id="MobiDB-lite"/>
    </source>
</evidence>
<evidence type="ECO:0000313" key="2">
    <source>
        <dbReference type="EMBL" id="CAG8962385.1"/>
    </source>
</evidence>
<gene>
    <name evidence="2" type="ORF">HYFRA_00013600</name>
</gene>
<evidence type="ECO:0000313" key="3">
    <source>
        <dbReference type="Proteomes" id="UP000696280"/>
    </source>
</evidence>
<proteinExistence type="predicted"/>
<sequence>MHWEVSRKTSQGGGCLQGKEDIPSAPVPPLLYWDVYTSRCFGYATARYGMEAMLCFTSKPLGMFTHPPSEQKKKTSLPLALAEPTFGGSAGMFTPPGAKQCNGWDVYTSRALHCFAPGGYPARSSNAMLWVDACSLARLLACAAAAHPSLLVKQSMGRFFALAEPWQKQQCNALGGVKEDIPGGGGVCKAKKTSQVLLCLLYFTGMFTPPGALATPLQGMPLGMFTHPPSEQKKKTSLPLALAEPTFGGSAGMFTPPGAKQCNGRGVYTSRALHCFAPGGYPARSSNAMLWVYACSLARLLACAAAAHPSLLVKQSMGRFFALAEPWQKQQCNALGGVKEDIPGGGVSARQRRHPKCSCASFTLLGCLHLPVLWLRHCKVWYGGHALFHKQAFGDVYTPSFGAKKEDIPASCFGRADLRRQCWDVYTSRALHCFAPGGYPARSSNAMLWVDACSLARLLACAAAAHPSLLVKQSMGRFFALAEPWQKQQCNALGGVKEDIPGGGGSARQRRHPKCSCASFTLLGCLHLPVLWLRHCKVWYGGMSARQRRHTQSKAKKPGGVFEDIPPLLCWDVYTSQQSTGGMSSLPCRHPHCNALGSPPKEGNPKHRSMQSAAKEDK</sequence>
<dbReference type="AlphaFoldDB" id="A0A9N9LDV8"/>
<organism evidence="2 3">
    <name type="scientific">Hymenoscyphus fraxineus</name>
    <dbReference type="NCBI Taxonomy" id="746836"/>
    <lineage>
        <taxon>Eukaryota</taxon>
        <taxon>Fungi</taxon>
        <taxon>Dikarya</taxon>
        <taxon>Ascomycota</taxon>
        <taxon>Pezizomycotina</taxon>
        <taxon>Leotiomycetes</taxon>
        <taxon>Helotiales</taxon>
        <taxon>Helotiaceae</taxon>
        <taxon>Hymenoscyphus</taxon>
    </lineage>
</organism>
<feature type="region of interest" description="Disordered" evidence="1">
    <location>
        <begin position="594"/>
        <end position="618"/>
    </location>
</feature>
<feature type="region of interest" description="Disordered" evidence="1">
    <location>
        <begin position="1"/>
        <end position="21"/>
    </location>
</feature>
<comment type="caution">
    <text evidence="2">The sequence shown here is derived from an EMBL/GenBank/DDBJ whole genome shotgun (WGS) entry which is preliminary data.</text>
</comment>
<reference evidence="2" key="1">
    <citation type="submission" date="2021-07" db="EMBL/GenBank/DDBJ databases">
        <authorList>
            <person name="Durling M."/>
        </authorList>
    </citation>
    <scope>NUCLEOTIDE SEQUENCE</scope>
</reference>
<name>A0A9N9LDV8_9HELO</name>
<dbReference type="Proteomes" id="UP000696280">
    <property type="component" value="Unassembled WGS sequence"/>
</dbReference>